<reference evidence="1 2" key="1">
    <citation type="journal article" date="2019" name="Int. J. Syst. Evol. Microbiol.">
        <title>The Global Catalogue of Microorganisms (GCM) 10K type strain sequencing project: providing services to taxonomists for standard genome sequencing and annotation.</title>
        <authorList>
            <consortium name="The Broad Institute Genomics Platform"/>
            <consortium name="The Broad Institute Genome Sequencing Center for Infectious Disease"/>
            <person name="Wu L."/>
            <person name="Ma J."/>
        </authorList>
    </citation>
    <scope>NUCLEOTIDE SEQUENCE [LARGE SCALE GENOMIC DNA]</scope>
    <source>
        <strain evidence="1 2">JCM 14368</strain>
    </source>
</reference>
<sequence length="157" mass="17323">MKVKVERARRDLWRRRAREISRALPALAAQGARTGLLHAQRGAMANVYSTEPGQYERTRELLRGIYADSNANASSLGIVVGDRANHASFVELGTGPYALSEEQRQVHLNTLPRGGLLRLGRSGKAYLLPGPFIGPAITYARTLTRERLNAVMADAWQ</sequence>
<protein>
    <recommendedName>
        <fullName evidence="3">HK97 gp10 family phage protein</fullName>
    </recommendedName>
</protein>
<evidence type="ECO:0000313" key="2">
    <source>
        <dbReference type="Proteomes" id="UP001500191"/>
    </source>
</evidence>
<dbReference type="RefSeq" id="WP_343757458.1">
    <property type="nucleotide sequence ID" value="NZ_BAAADB010000012.1"/>
</dbReference>
<gene>
    <name evidence="1" type="ORF">GCM10008937_15250</name>
</gene>
<evidence type="ECO:0000313" key="1">
    <source>
        <dbReference type="EMBL" id="GAA0508371.1"/>
    </source>
</evidence>
<accession>A0ABN1BYU3</accession>
<keyword evidence="2" id="KW-1185">Reference proteome</keyword>
<name>A0ABN1BYU3_9DEIO</name>
<proteinExistence type="predicted"/>
<organism evidence="1 2">
    <name type="scientific">Deinococcus depolymerans</name>
    <dbReference type="NCBI Taxonomy" id="392408"/>
    <lineage>
        <taxon>Bacteria</taxon>
        <taxon>Thermotogati</taxon>
        <taxon>Deinococcota</taxon>
        <taxon>Deinococci</taxon>
        <taxon>Deinococcales</taxon>
        <taxon>Deinococcaceae</taxon>
        <taxon>Deinococcus</taxon>
    </lineage>
</organism>
<dbReference type="EMBL" id="BAAADB010000012">
    <property type="protein sequence ID" value="GAA0508371.1"/>
    <property type="molecule type" value="Genomic_DNA"/>
</dbReference>
<comment type="caution">
    <text evidence="1">The sequence shown here is derived from an EMBL/GenBank/DDBJ whole genome shotgun (WGS) entry which is preliminary data.</text>
</comment>
<evidence type="ECO:0008006" key="3">
    <source>
        <dbReference type="Google" id="ProtNLM"/>
    </source>
</evidence>
<dbReference type="Proteomes" id="UP001500191">
    <property type="component" value="Unassembled WGS sequence"/>
</dbReference>